<keyword evidence="4" id="KW-1185">Reference proteome</keyword>
<evidence type="ECO:0000256" key="1">
    <source>
        <dbReference type="ARBA" id="ARBA00022729"/>
    </source>
</evidence>
<dbReference type="InterPro" id="IPR012332">
    <property type="entry name" value="Autotransporter_pectin_lyase_C"/>
</dbReference>
<feature type="signal peptide" evidence="2">
    <location>
        <begin position="1"/>
        <end position="29"/>
    </location>
</feature>
<name>A0A975G596_9BACT</name>
<organism evidence="3 4">
    <name type="scientific">Luteolibacter ambystomatis</name>
    <dbReference type="NCBI Taxonomy" id="2824561"/>
    <lineage>
        <taxon>Bacteria</taxon>
        <taxon>Pseudomonadati</taxon>
        <taxon>Verrucomicrobiota</taxon>
        <taxon>Verrucomicrobiia</taxon>
        <taxon>Verrucomicrobiales</taxon>
        <taxon>Verrucomicrobiaceae</taxon>
        <taxon>Luteolibacter</taxon>
    </lineage>
</organism>
<accession>A0A975G596</accession>
<evidence type="ECO:0000313" key="4">
    <source>
        <dbReference type="Proteomes" id="UP000676169"/>
    </source>
</evidence>
<dbReference type="InterPro" id="IPR013425">
    <property type="entry name" value="Autotrns_rpt"/>
</dbReference>
<evidence type="ECO:0000256" key="2">
    <source>
        <dbReference type="SAM" id="SignalP"/>
    </source>
</evidence>
<proteinExistence type="predicted"/>
<protein>
    <submittedName>
        <fullName evidence="3">Autotransporter-associated beta strand repeat-containing protein</fullName>
    </submittedName>
</protein>
<gene>
    <name evidence="3" type="ORF">KBB96_10720</name>
</gene>
<dbReference type="NCBIfam" id="TIGR02601">
    <property type="entry name" value="autotrns_rpt"/>
    <property type="match status" value="4"/>
</dbReference>
<dbReference type="Pfam" id="PF12951">
    <property type="entry name" value="PATR"/>
    <property type="match status" value="6"/>
</dbReference>
<reference evidence="3" key="1">
    <citation type="submission" date="2021-04" db="EMBL/GenBank/DDBJ databases">
        <title>Luteolibacter sp. 32A isolated from the skin of an Anderson's salamander (Ambystoma andersonii).</title>
        <authorList>
            <person name="Spergser J."/>
            <person name="Busse H.-J."/>
        </authorList>
    </citation>
    <scope>NUCLEOTIDE SEQUENCE</scope>
    <source>
        <strain evidence="3">32A</strain>
    </source>
</reference>
<dbReference type="SUPFAM" id="SSF51126">
    <property type="entry name" value="Pectin lyase-like"/>
    <property type="match status" value="1"/>
</dbReference>
<dbReference type="InterPro" id="IPR011050">
    <property type="entry name" value="Pectin_lyase_fold/virulence"/>
</dbReference>
<feature type="chain" id="PRO_5036687663" evidence="2">
    <location>
        <begin position="30"/>
        <end position="1044"/>
    </location>
</feature>
<dbReference type="AlphaFoldDB" id="A0A975G596"/>
<dbReference type="KEGG" id="lamb:KBB96_10720"/>
<dbReference type="Gene3D" id="2.160.20.20">
    <property type="match status" value="1"/>
</dbReference>
<evidence type="ECO:0000313" key="3">
    <source>
        <dbReference type="EMBL" id="QUE49344.1"/>
    </source>
</evidence>
<keyword evidence="1 2" id="KW-0732">Signal</keyword>
<dbReference type="Proteomes" id="UP000676169">
    <property type="component" value="Chromosome"/>
</dbReference>
<dbReference type="RefSeq" id="WP_211629405.1">
    <property type="nucleotide sequence ID" value="NZ_CP073100.1"/>
</dbReference>
<sequence>MKKKPSNLWFKSPLLSACIVLGLSLHAGAANYEWQTAGTNDTWSTAGGDANWFIAGAGPLAAWADGNAAVFNATTDATVTVSGTVAPTAVTFGTGWANNFTLTGGTIAFGGATGSIDSSAVGTVGGRQLKILSAITGTAGLMINSHGDLTAGGGGNGAYLQLGGNNSGLTGGIAVTGGLIDLTAANSVGANTLTFSNGGGILNAQHGAIILTNPITVSTAGTVRTWSNSIFNLTGLISGSGTLAFTDGGVTTLGSATGAGGTAVNTAANTFGGKISVGGGKLGITGDSALGTPPASFQADNITISNNATFMNMSQATSATNFGAGFDVTLNANRGITLGTGGATFQIGYGKTFTVNGAITGVGNLTKPDGGTLVLNDAITYTGNTGVTGGTLTFNPPGNLTKGGTVTVAVGSALNWAPTGRTLTLSGTGNTFTGELRISGVGSTIDIGANNVTFNGAGGTGLRYAAASGTGTVNATGGGKLILGTTGVAPAGDDWGATNVNGTLLINAVIDGPAGKTYENYGGGAGGTTIFAVNNTYLGDTYVSDGTLQIGTGGTTGSIGAGVLGVNGGKTFAVNRADAVTLTQNVILVGAAGNSNFTVADGAAATDLTLSGVVSGTREFWKRGLGTLALTNSNTYTGSTVLVDGILDLNTLGNGATPGANGTGGIFIAQAGTPATLRYSGPTASTDKIGANALQGTGANTIIEIPNAATTLTITSPLGQNGAGKGFTKTGAGSLVLANDSTYTGPTVVNTGTLQLGNGGATGTLGGGAVTNNGKLVFNRSGITTVAGVISGSGSLEQTSGTLSLTGANTYTGETTVTGGTLSLANAFLDDASTVRIATGGVLDLQHGASDTVDKLFINGVQQAAGVYDSTNSGGFITGSGSLNVTGVPTDPYVAWASAKGLTSGVNDAKGDDPDHDGLNNLIEFAFDGNPLSGASDQRIFTKVATVNGSPALTLTLPVRVGTSFPPSVGELVSGPGSVIYHIQGSVDLVNWALDVDEVPAGDVAAVQAGIANPETGWINRSFYIPGSDPSGTPECFIRAKATE</sequence>
<dbReference type="EMBL" id="CP073100">
    <property type="protein sequence ID" value="QUE49344.1"/>
    <property type="molecule type" value="Genomic_DNA"/>
</dbReference>